<protein>
    <recommendedName>
        <fullName evidence="4">DUF3324 domain-containing protein</fullName>
    </recommendedName>
</protein>
<sequence>MRMFSVFPGYRFFLYVVVVVLMVMMSLKMVTSVKAVKVTDHQAMFSLMPTVWDRHDPITAGLFMFKTHLANHLHASILVTNTGNGRGTVNLYPADASSAPTGGASFSSRDAELTDVGSWIKLSKEKVTLDPGKSQSVPFEITIPVNTDSGEHIGGIIAEDVKPLVAQAKKIPIHIRARWAVPIVLTLPGPTHEKLIATGILPDRGLVYQHLMIGLSNAGNIRVKANGSLQILDDHGHLIQKHALQYETLLPRTSIQNRFYIQHKALGVGHYQAVLDLYYGHNKVLKYRTEFIIKPPVKDLGGAIVALVKLGDTDDLWSLFAPWQIASGAGIGLILLGFLGYGLTKFCLKVKHQLSQHQEH</sequence>
<evidence type="ECO:0000313" key="3">
    <source>
        <dbReference type="Proteomes" id="UP000326912"/>
    </source>
</evidence>
<accession>A0A5J4KTP5</accession>
<reference evidence="2 3" key="1">
    <citation type="submission" date="2019-10" db="EMBL/GenBank/DDBJ databases">
        <title>Dictyobacter vulcani sp. nov., within the class Ktedonobacteria, isolated from soil of volcanic Mt. Zao.</title>
        <authorList>
            <person name="Zheng Y."/>
            <person name="Wang C.M."/>
            <person name="Sakai Y."/>
            <person name="Abe K."/>
            <person name="Yokota A."/>
            <person name="Yabe S."/>
        </authorList>
    </citation>
    <scope>NUCLEOTIDE SEQUENCE [LARGE SCALE GENOMIC DNA]</scope>
    <source>
        <strain evidence="2 3">W12</strain>
    </source>
</reference>
<dbReference type="AlphaFoldDB" id="A0A5J4KTP5"/>
<name>A0A5J4KTP5_9CHLR</name>
<feature type="transmembrane region" description="Helical" evidence="1">
    <location>
        <begin position="323"/>
        <end position="343"/>
    </location>
</feature>
<organism evidence="2 3">
    <name type="scientific">Dictyobacter vulcani</name>
    <dbReference type="NCBI Taxonomy" id="2607529"/>
    <lineage>
        <taxon>Bacteria</taxon>
        <taxon>Bacillati</taxon>
        <taxon>Chloroflexota</taxon>
        <taxon>Ktedonobacteria</taxon>
        <taxon>Ktedonobacterales</taxon>
        <taxon>Dictyobacteraceae</taxon>
        <taxon>Dictyobacter</taxon>
    </lineage>
</organism>
<evidence type="ECO:0008006" key="4">
    <source>
        <dbReference type="Google" id="ProtNLM"/>
    </source>
</evidence>
<comment type="caution">
    <text evidence="2">The sequence shown here is derived from an EMBL/GenBank/DDBJ whole genome shotgun (WGS) entry which is preliminary data.</text>
</comment>
<gene>
    <name evidence="2" type="ORF">KDW_54370</name>
</gene>
<evidence type="ECO:0000256" key="1">
    <source>
        <dbReference type="SAM" id="Phobius"/>
    </source>
</evidence>
<keyword evidence="1" id="KW-0472">Membrane</keyword>
<keyword evidence="1" id="KW-1133">Transmembrane helix</keyword>
<dbReference type="EMBL" id="BKZW01000003">
    <property type="protein sequence ID" value="GER91275.1"/>
    <property type="molecule type" value="Genomic_DNA"/>
</dbReference>
<keyword evidence="3" id="KW-1185">Reference proteome</keyword>
<keyword evidence="1" id="KW-0812">Transmembrane</keyword>
<evidence type="ECO:0000313" key="2">
    <source>
        <dbReference type="EMBL" id="GER91275.1"/>
    </source>
</evidence>
<dbReference type="Proteomes" id="UP000326912">
    <property type="component" value="Unassembled WGS sequence"/>
</dbReference>
<proteinExistence type="predicted"/>
<dbReference type="RefSeq" id="WP_151758930.1">
    <property type="nucleotide sequence ID" value="NZ_BKZW01000003.1"/>
</dbReference>